<name>A0ABT9H3N6_9GAMM</name>
<gene>
    <name evidence="2" type="ORF">Q3O60_17100</name>
</gene>
<evidence type="ECO:0008006" key="4">
    <source>
        <dbReference type="Google" id="ProtNLM"/>
    </source>
</evidence>
<reference evidence="2 3" key="1">
    <citation type="submission" date="2023-08" db="EMBL/GenBank/DDBJ databases">
        <authorList>
            <person name="Joshi A."/>
            <person name="Thite S."/>
        </authorList>
    </citation>
    <scope>NUCLEOTIDE SEQUENCE [LARGE SCALE GENOMIC DNA]</scope>
    <source>
        <strain evidence="2 3">AC40</strain>
    </source>
</reference>
<sequence>MTSVGLLRAMCISRLTLIQMKIDMNKIFICYLKIVFLILVTIMTISCSSFKTEIVQQKNQKWRLSSVSVYPKGESWSVQGTLSSYSSYGLPEGYILISITSEEGTIVETKQVRYRKFVGTSRWSRNRFGRAFFYSEFDFIPKDAFVTAELIAVSGLMEE</sequence>
<comment type="caution">
    <text evidence="2">The sequence shown here is derived from an EMBL/GenBank/DDBJ whole genome shotgun (WGS) entry which is preliminary data.</text>
</comment>
<accession>A0ABT9H3N6</accession>
<protein>
    <recommendedName>
        <fullName evidence="4">Lipoprotein</fullName>
    </recommendedName>
</protein>
<organism evidence="2 3">
    <name type="scientific">Alkalimonas collagenimarina</name>
    <dbReference type="NCBI Taxonomy" id="400390"/>
    <lineage>
        <taxon>Bacteria</taxon>
        <taxon>Pseudomonadati</taxon>
        <taxon>Pseudomonadota</taxon>
        <taxon>Gammaproteobacteria</taxon>
        <taxon>Alkalimonas</taxon>
    </lineage>
</organism>
<dbReference type="Proteomes" id="UP001231616">
    <property type="component" value="Unassembled WGS sequence"/>
</dbReference>
<keyword evidence="1" id="KW-1133">Transmembrane helix</keyword>
<keyword evidence="1" id="KW-0472">Membrane</keyword>
<proteinExistence type="predicted"/>
<evidence type="ECO:0000256" key="1">
    <source>
        <dbReference type="SAM" id="Phobius"/>
    </source>
</evidence>
<dbReference type="RefSeq" id="WP_305895148.1">
    <property type="nucleotide sequence ID" value="NZ_JAUZVZ010000039.1"/>
</dbReference>
<dbReference type="EMBL" id="JAUZVZ010000039">
    <property type="protein sequence ID" value="MDP4537902.1"/>
    <property type="molecule type" value="Genomic_DNA"/>
</dbReference>
<keyword evidence="3" id="KW-1185">Reference proteome</keyword>
<feature type="transmembrane region" description="Helical" evidence="1">
    <location>
        <begin position="27"/>
        <end position="46"/>
    </location>
</feature>
<keyword evidence="1" id="KW-0812">Transmembrane</keyword>
<evidence type="ECO:0000313" key="3">
    <source>
        <dbReference type="Proteomes" id="UP001231616"/>
    </source>
</evidence>
<evidence type="ECO:0000313" key="2">
    <source>
        <dbReference type="EMBL" id="MDP4537902.1"/>
    </source>
</evidence>